<dbReference type="AlphaFoldDB" id="A0A1I7RN71"/>
<evidence type="ECO:0000256" key="1">
    <source>
        <dbReference type="SAM" id="Coils"/>
    </source>
</evidence>
<evidence type="ECO:0000256" key="3">
    <source>
        <dbReference type="SAM" id="SignalP"/>
    </source>
</evidence>
<dbReference type="InterPro" id="IPR036383">
    <property type="entry name" value="TSP1_rpt_sf"/>
</dbReference>
<feature type="region of interest" description="Disordered" evidence="2">
    <location>
        <begin position="332"/>
        <end position="356"/>
    </location>
</feature>
<feature type="region of interest" description="Disordered" evidence="2">
    <location>
        <begin position="90"/>
        <end position="129"/>
    </location>
</feature>
<accession>A0A1I7RN71</accession>
<organism evidence="4 5">
    <name type="scientific">Bursaphelenchus xylophilus</name>
    <name type="common">Pinewood nematode worm</name>
    <name type="synonym">Aphelenchoides xylophilus</name>
    <dbReference type="NCBI Taxonomy" id="6326"/>
    <lineage>
        <taxon>Eukaryota</taxon>
        <taxon>Metazoa</taxon>
        <taxon>Ecdysozoa</taxon>
        <taxon>Nematoda</taxon>
        <taxon>Chromadorea</taxon>
        <taxon>Rhabditida</taxon>
        <taxon>Tylenchina</taxon>
        <taxon>Tylenchomorpha</taxon>
        <taxon>Aphelenchoidea</taxon>
        <taxon>Aphelenchoididae</taxon>
        <taxon>Bursaphelenchus</taxon>
    </lineage>
</organism>
<feature type="compositionally biased region" description="Polar residues" evidence="2">
    <location>
        <begin position="337"/>
        <end position="350"/>
    </location>
</feature>
<dbReference type="InterPro" id="IPR000884">
    <property type="entry name" value="TSP1_rpt"/>
</dbReference>
<keyword evidence="1" id="KW-0175">Coiled coil</keyword>
<evidence type="ECO:0000256" key="2">
    <source>
        <dbReference type="SAM" id="MobiDB-lite"/>
    </source>
</evidence>
<feature type="compositionally biased region" description="Low complexity" evidence="2">
    <location>
        <begin position="222"/>
        <end position="231"/>
    </location>
</feature>
<dbReference type="WBParaSite" id="BXY_0215700.1">
    <property type="protein sequence ID" value="BXY_0215700.1"/>
    <property type="gene ID" value="BXY_0215700"/>
</dbReference>
<proteinExistence type="predicted"/>
<evidence type="ECO:0000313" key="5">
    <source>
        <dbReference type="WBParaSite" id="BXY_0215700.1"/>
    </source>
</evidence>
<feature type="region of interest" description="Disordered" evidence="2">
    <location>
        <begin position="172"/>
        <end position="231"/>
    </location>
</feature>
<feature type="coiled-coil region" evidence="1">
    <location>
        <begin position="476"/>
        <end position="506"/>
    </location>
</feature>
<dbReference type="SMART" id="SM00209">
    <property type="entry name" value="TSP1"/>
    <property type="match status" value="2"/>
</dbReference>
<dbReference type="Proteomes" id="UP000095284">
    <property type="component" value="Unplaced"/>
</dbReference>
<evidence type="ECO:0000313" key="4">
    <source>
        <dbReference type="Proteomes" id="UP000095284"/>
    </source>
</evidence>
<name>A0A1I7RN71_BURXY</name>
<feature type="chain" id="PRO_5009304540" evidence="3">
    <location>
        <begin position="20"/>
        <end position="623"/>
    </location>
</feature>
<sequence>MSWQLTFVFLFPIITHVCAEVTHEPQHTPTGILSQFQGFRTPRPFPPNANFMYASVWASWSAWSFCANGVQVRVRACNTVRGFSCLGANRETKDCENPTRPLPLPQPGNQAPRRTQNQGRPDYDVVDPWDDDRKEALRQLGQYTDYEVPELKNQKPQQDLKLRGEKTAKKFGLRGPERPLQNGVPLLSGPAQAPSMTPEKLYGSKTETGSPVVELPLTGARGSSTTEGELSTSTTIAQTIAETRPVTETTSNQPVVRNEETTIDNDIIVTSTVEPTTNQNVESNDKVEIVSSISQHFKEQQLEQGVNNTPLTPALGIASVNEESIASVIEEEATGRSRAQTPTMTPSGRTRISVPIQPPPTIIFREQKTTLSPIQAPTTKKINSGEVEAPKKPEVVNVDTVKALQWMLNNMTNAAKQADTKRIHQMNLDSSVLHSGEVIKTLGELQPSAQKSFASRIHKIPAPLVDNDESDLLGNEKILQEELVRLKSTMDQVESELKELENDEIESEKPKFDTKKALSLNLVPQAKTVNSQEMIDSSPEILDQNQRQAKWSNWGPWGNCLCGKQMRTRACHYGVYSGGCVGRSYQSRLCRSYDDDSCPTPRHSHENGLVSTLHEGSAFRRPS</sequence>
<dbReference type="SUPFAM" id="SSF82895">
    <property type="entry name" value="TSP-1 type 1 repeat"/>
    <property type="match status" value="1"/>
</dbReference>
<feature type="compositionally biased region" description="Polar residues" evidence="2">
    <location>
        <begin position="107"/>
        <end position="119"/>
    </location>
</feature>
<reference evidence="5" key="1">
    <citation type="submission" date="2016-11" db="UniProtKB">
        <authorList>
            <consortium name="WormBaseParasite"/>
        </authorList>
    </citation>
    <scope>IDENTIFICATION</scope>
</reference>
<protein>
    <submittedName>
        <fullName evidence="5">Proteoglycan 4</fullName>
    </submittedName>
</protein>
<feature type="signal peptide" evidence="3">
    <location>
        <begin position="1"/>
        <end position="19"/>
    </location>
</feature>
<dbReference type="Pfam" id="PF00090">
    <property type="entry name" value="TSP_1"/>
    <property type="match status" value="2"/>
</dbReference>
<keyword evidence="3" id="KW-0732">Signal</keyword>
<dbReference type="PROSITE" id="PS50092">
    <property type="entry name" value="TSP1"/>
    <property type="match status" value="2"/>
</dbReference>